<keyword evidence="4" id="KW-1185">Reference proteome</keyword>
<evidence type="ECO:0000259" key="2">
    <source>
        <dbReference type="Pfam" id="PF03795"/>
    </source>
</evidence>
<dbReference type="PANTHER" id="PTHR35174:SF3">
    <property type="entry name" value="BLL7171 PROTEIN"/>
    <property type="match status" value="1"/>
</dbReference>
<dbReference type="InterPro" id="IPR005545">
    <property type="entry name" value="YCII"/>
</dbReference>
<dbReference type="InterPro" id="IPR011008">
    <property type="entry name" value="Dimeric_a/b-barrel"/>
</dbReference>
<protein>
    <recommendedName>
        <fullName evidence="2">YCII-related domain-containing protein</fullName>
    </recommendedName>
</protein>
<proteinExistence type="inferred from homology"/>
<evidence type="ECO:0000313" key="4">
    <source>
        <dbReference type="Proteomes" id="UP001519363"/>
    </source>
</evidence>
<comment type="similarity">
    <text evidence="1">Belongs to the YciI family.</text>
</comment>
<dbReference type="Proteomes" id="UP001519363">
    <property type="component" value="Unassembled WGS sequence"/>
</dbReference>
<dbReference type="SUPFAM" id="SSF54909">
    <property type="entry name" value="Dimeric alpha+beta barrel"/>
    <property type="match status" value="1"/>
</dbReference>
<name>A0ABS5ANB4_9PSEU</name>
<accession>A0ABS5ANB4</accession>
<dbReference type="EMBL" id="JAGIOO010000001">
    <property type="protein sequence ID" value="MBP2477882.1"/>
    <property type="molecule type" value="Genomic_DNA"/>
</dbReference>
<reference evidence="3 4" key="1">
    <citation type="submission" date="2021-03" db="EMBL/GenBank/DDBJ databases">
        <title>Sequencing the genomes of 1000 actinobacteria strains.</title>
        <authorList>
            <person name="Klenk H.-P."/>
        </authorList>
    </citation>
    <scope>NUCLEOTIDE SEQUENCE [LARGE SCALE GENOMIC DNA]</scope>
    <source>
        <strain evidence="3 4">DSM 44580</strain>
    </source>
</reference>
<dbReference type="Pfam" id="PF03795">
    <property type="entry name" value="YCII"/>
    <property type="match status" value="1"/>
</dbReference>
<sequence>MKFLLIMQVNPAVLDALTEAEREAVGAGHAEFIRTVQASGELILTQALAEPAASAVVRGTSSGTPVVTDGPFTESKEFMGGFYLLEVESRERALELARLIPDTRHEGLAVEVRQVMFSGGMELEL</sequence>
<evidence type="ECO:0000313" key="3">
    <source>
        <dbReference type="EMBL" id="MBP2477882.1"/>
    </source>
</evidence>
<feature type="domain" description="YCII-related" evidence="2">
    <location>
        <begin position="1"/>
        <end position="113"/>
    </location>
</feature>
<evidence type="ECO:0000256" key="1">
    <source>
        <dbReference type="ARBA" id="ARBA00007689"/>
    </source>
</evidence>
<dbReference type="Gene3D" id="3.30.70.1060">
    <property type="entry name" value="Dimeric alpha+beta barrel"/>
    <property type="match status" value="1"/>
</dbReference>
<organism evidence="3 4">
    <name type="scientific">Crossiella equi</name>
    <dbReference type="NCBI Taxonomy" id="130796"/>
    <lineage>
        <taxon>Bacteria</taxon>
        <taxon>Bacillati</taxon>
        <taxon>Actinomycetota</taxon>
        <taxon>Actinomycetes</taxon>
        <taxon>Pseudonocardiales</taxon>
        <taxon>Pseudonocardiaceae</taxon>
        <taxon>Crossiella</taxon>
    </lineage>
</organism>
<dbReference type="PANTHER" id="PTHR35174">
    <property type="entry name" value="BLL7171 PROTEIN-RELATED"/>
    <property type="match status" value="1"/>
</dbReference>
<gene>
    <name evidence="3" type="ORF">JOF53_006754</name>
</gene>
<comment type="caution">
    <text evidence="3">The sequence shown here is derived from an EMBL/GenBank/DDBJ whole genome shotgun (WGS) entry which is preliminary data.</text>
</comment>
<dbReference type="RefSeq" id="WP_086782317.1">
    <property type="nucleotide sequence ID" value="NZ_JAGIOO010000001.1"/>
</dbReference>